<evidence type="ECO:0000313" key="1">
    <source>
        <dbReference type="EMBL" id="KIO73735.1"/>
    </source>
</evidence>
<proteinExistence type="predicted"/>
<dbReference type="Proteomes" id="UP000032076">
    <property type="component" value="Unassembled WGS sequence"/>
</dbReference>
<accession>A0ABD4AAA8</accession>
<reference evidence="1 2" key="1">
    <citation type="submission" date="2015-01" db="EMBL/GenBank/DDBJ databases">
        <title>Draft Genome Sequences of Four Bacillus thermoamylovorans Strains, Isolated From Food Products.</title>
        <authorList>
            <person name="Krawcyk A.O."/>
            <person name="Berendsen E.M."/>
            <person name="Eijlander R.T."/>
            <person name="de Jong A."/>
            <person name="Wells-Bennik M."/>
            <person name="Kuipers O.P."/>
        </authorList>
    </citation>
    <scope>NUCLEOTIDE SEQUENCE [LARGE SCALE GENOMIC DNA]</scope>
    <source>
        <strain evidence="1 2">B4167</strain>
    </source>
</reference>
<dbReference type="EMBL" id="JXLU01000026">
    <property type="protein sequence ID" value="KIO73735.1"/>
    <property type="molecule type" value="Genomic_DNA"/>
</dbReference>
<evidence type="ECO:0000313" key="2">
    <source>
        <dbReference type="Proteomes" id="UP000032076"/>
    </source>
</evidence>
<name>A0ABD4AAA8_9BACI</name>
<gene>
    <name evidence="1" type="ORF">B4167_0306</name>
</gene>
<comment type="caution">
    <text evidence="1">The sequence shown here is derived from an EMBL/GenBank/DDBJ whole genome shotgun (WGS) entry which is preliminary data.</text>
</comment>
<protein>
    <submittedName>
        <fullName evidence="1">Uncharacterized protein</fullName>
    </submittedName>
</protein>
<dbReference type="AlphaFoldDB" id="A0ABD4AAA8"/>
<organism evidence="1 2">
    <name type="scientific">Caldibacillus thermoamylovorans</name>
    <dbReference type="NCBI Taxonomy" id="35841"/>
    <lineage>
        <taxon>Bacteria</taxon>
        <taxon>Bacillati</taxon>
        <taxon>Bacillota</taxon>
        <taxon>Bacilli</taxon>
        <taxon>Bacillales</taxon>
        <taxon>Bacillaceae</taxon>
        <taxon>Caldibacillus</taxon>
    </lineage>
</organism>
<sequence length="47" mass="5466">MSIFLSINPVGIIINKWITQMVIVTKGILKKKLFAIITEKIIKQLYY</sequence>